<evidence type="ECO:0000256" key="1">
    <source>
        <dbReference type="SAM" id="MobiDB-lite"/>
    </source>
</evidence>
<feature type="compositionally biased region" description="Basic and acidic residues" evidence="1">
    <location>
        <begin position="257"/>
        <end position="267"/>
    </location>
</feature>
<comment type="caution">
    <text evidence="2">The sequence shown here is derived from an EMBL/GenBank/DDBJ whole genome shotgun (WGS) entry which is preliminary data.</text>
</comment>
<gene>
    <name evidence="2" type="ORF">FHX41_0808</name>
</gene>
<dbReference type="Proteomes" id="UP000316706">
    <property type="component" value="Unassembled WGS sequence"/>
</dbReference>
<evidence type="ECO:0008006" key="4">
    <source>
        <dbReference type="Google" id="ProtNLM"/>
    </source>
</evidence>
<keyword evidence="3" id="KW-1185">Reference proteome</keyword>
<reference evidence="2 3" key="1">
    <citation type="submission" date="2019-06" db="EMBL/GenBank/DDBJ databases">
        <title>Sequencing the genomes of 1000 actinobacteria strains.</title>
        <authorList>
            <person name="Klenk H.-P."/>
        </authorList>
    </citation>
    <scope>NUCLEOTIDE SEQUENCE [LARGE SCALE GENOMIC DNA]</scope>
    <source>
        <strain evidence="2 3">DSM 45043</strain>
    </source>
</reference>
<evidence type="ECO:0000313" key="2">
    <source>
        <dbReference type="EMBL" id="TQM67203.1"/>
    </source>
</evidence>
<dbReference type="RefSeq" id="WP_141966245.1">
    <property type="nucleotide sequence ID" value="NZ_VFPO01000001.1"/>
</dbReference>
<name>A0A543I9F3_9ACTN</name>
<evidence type="ECO:0000313" key="3">
    <source>
        <dbReference type="Proteomes" id="UP000316706"/>
    </source>
</evidence>
<feature type="region of interest" description="Disordered" evidence="1">
    <location>
        <begin position="237"/>
        <end position="270"/>
    </location>
</feature>
<organism evidence="2 3">
    <name type="scientific">Actinomadura hallensis</name>
    <dbReference type="NCBI Taxonomy" id="337895"/>
    <lineage>
        <taxon>Bacteria</taxon>
        <taxon>Bacillati</taxon>
        <taxon>Actinomycetota</taxon>
        <taxon>Actinomycetes</taxon>
        <taxon>Streptosporangiales</taxon>
        <taxon>Thermomonosporaceae</taxon>
        <taxon>Actinomadura</taxon>
    </lineage>
</organism>
<sequence>MTGSPRPEFEASDQQLDGSYRPPAGTPAEASGPAEPVGHAEPIGHTEPAAGSRWPGSLRRPRILAAAAVVVAAACGAAWALGGDEQSGPARFTTLPEPCLLVPGTTLERHVPGSGPPVAGESDTSETERYASCEWAEPLPGAAGDETAAHQLTVAVRLHLDGVAPAKSEYEGAWTGARHLSGTSRSASGSLHAEAPALVDIGDEAFTSYTTLTGPLGRSGTATTTVRLRNAVITVRFRETTTPPGKDASPKGGASRAPDEDAARAGAEEAAEGVADALANCKDCLSD</sequence>
<feature type="region of interest" description="Disordered" evidence="1">
    <location>
        <begin position="1"/>
        <end position="55"/>
    </location>
</feature>
<feature type="region of interest" description="Disordered" evidence="1">
    <location>
        <begin position="107"/>
        <end position="126"/>
    </location>
</feature>
<dbReference type="OrthoDB" id="3479522at2"/>
<protein>
    <recommendedName>
        <fullName evidence="4">PknH-like protein</fullName>
    </recommendedName>
</protein>
<accession>A0A543I9F3</accession>
<dbReference type="EMBL" id="VFPO01000001">
    <property type="protein sequence ID" value="TQM67203.1"/>
    <property type="molecule type" value="Genomic_DNA"/>
</dbReference>
<proteinExistence type="predicted"/>
<dbReference type="AlphaFoldDB" id="A0A543I9F3"/>